<evidence type="ECO:0000313" key="2">
    <source>
        <dbReference type="EMBL" id="JAH42984.1"/>
    </source>
</evidence>
<protein>
    <submittedName>
        <fullName evidence="2">Uncharacterized protein</fullName>
    </submittedName>
</protein>
<dbReference type="AlphaFoldDB" id="A0A0E9SNP2"/>
<keyword evidence="1" id="KW-0812">Transmembrane</keyword>
<feature type="transmembrane region" description="Helical" evidence="1">
    <location>
        <begin position="28"/>
        <end position="45"/>
    </location>
</feature>
<evidence type="ECO:0000256" key="1">
    <source>
        <dbReference type="SAM" id="Phobius"/>
    </source>
</evidence>
<accession>A0A0E9SNP2</accession>
<name>A0A0E9SNP2_ANGAN</name>
<reference evidence="2" key="2">
    <citation type="journal article" date="2015" name="Fish Shellfish Immunol.">
        <title>Early steps in the European eel (Anguilla anguilla)-Vibrio vulnificus interaction in the gills: Role of the RtxA13 toxin.</title>
        <authorList>
            <person name="Callol A."/>
            <person name="Pajuelo D."/>
            <person name="Ebbesson L."/>
            <person name="Teles M."/>
            <person name="MacKenzie S."/>
            <person name="Amaro C."/>
        </authorList>
    </citation>
    <scope>NUCLEOTIDE SEQUENCE</scope>
</reference>
<reference evidence="2" key="1">
    <citation type="submission" date="2014-11" db="EMBL/GenBank/DDBJ databases">
        <authorList>
            <person name="Amaro Gonzalez C."/>
        </authorList>
    </citation>
    <scope>NUCLEOTIDE SEQUENCE</scope>
</reference>
<organism evidence="2">
    <name type="scientific">Anguilla anguilla</name>
    <name type="common">European freshwater eel</name>
    <name type="synonym">Muraena anguilla</name>
    <dbReference type="NCBI Taxonomy" id="7936"/>
    <lineage>
        <taxon>Eukaryota</taxon>
        <taxon>Metazoa</taxon>
        <taxon>Chordata</taxon>
        <taxon>Craniata</taxon>
        <taxon>Vertebrata</taxon>
        <taxon>Euteleostomi</taxon>
        <taxon>Actinopterygii</taxon>
        <taxon>Neopterygii</taxon>
        <taxon>Teleostei</taxon>
        <taxon>Anguilliformes</taxon>
        <taxon>Anguillidae</taxon>
        <taxon>Anguilla</taxon>
    </lineage>
</organism>
<keyword evidence="1" id="KW-1133">Transmembrane helix</keyword>
<proteinExistence type="predicted"/>
<keyword evidence="1" id="KW-0472">Membrane</keyword>
<sequence length="54" mass="6676">MREINYIASVHMENYRSIFEYGTFTKNTFHMMVLFIYFLLSYTDIQYKRNSMIC</sequence>
<dbReference type="EMBL" id="GBXM01065593">
    <property type="protein sequence ID" value="JAH42984.1"/>
    <property type="molecule type" value="Transcribed_RNA"/>
</dbReference>